<dbReference type="Gene3D" id="3.50.50.60">
    <property type="entry name" value="FAD/NAD(P)-binding domain"/>
    <property type="match status" value="1"/>
</dbReference>
<name>A0A7Y0FKF7_9BACT</name>
<evidence type="ECO:0000313" key="9">
    <source>
        <dbReference type="Proteomes" id="UP000559626"/>
    </source>
</evidence>
<feature type="domain" description="Amine oxidase" evidence="7">
    <location>
        <begin position="21"/>
        <end position="431"/>
    </location>
</feature>
<dbReference type="EC" id="1.13.12.3" evidence="3"/>
<dbReference type="AlphaFoldDB" id="A0A7Y0FKF7"/>
<dbReference type="SUPFAM" id="SSF51905">
    <property type="entry name" value="FAD/NAD(P)-binding domain"/>
    <property type="match status" value="1"/>
</dbReference>
<dbReference type="Pfam" id="PF01593">
    <property type="entry name" value="Amino_oxidase"/>
    <property type="match status" value="1"/>
</dbReference>
<keyword evidence="5" id="KW-0073">Auxin biosynthesis</keyword>
<dbReference type="InterPro" id="IPR002937">
    <property type="entry name" value="Amino_oxidase"/>
</dbReference>
<gene>
    <name evidence="8" type="ORF">HHL22_00390</name>
</gene>
<dbReference type="PANTHER" id="PTHR10742">
    <property type="entry name" value="FLAVIN MONOAMINE OXIDASE"/>
    <property type="match status" value="1"/>
</dbReference>
<reference evidence="8 9" key="1">
    <citation type="submission" date="2020-04" db="EMBL/GenBank/DDBJ databases">
        <title>Hymenobacter polaris sp. nov., isolated from Arctic soil.</title>
        <authorList>
            <person name="Dahal R.H."/>
        </authorList>
    </citation>
    <scope>NUCLEOTIDE SEQUENCE [LARGE SCALE GENOMIC DNA]</scope>
    <source>
        <strain evidence="8 9">RP-2-7</strain>
    </source>
</reference>
<dbReference type="EMBL" id="JABBGH010000001">
    <property type="protein sequence ID" value="NML63658.1"/>
    <property type="molecule type" value="Genomic_DNA"/>
</dbReference>
<dbReference type="InterPro" id="IPR050281">
    <property type="entry name" value="Flavin_monoamine_oxidase"/>
</dbReference>
<comment type="catalytic activity">
    <reaction evidence="6">
        <text>L-tryptophan + O2 = indole-3-acetamide + CO2 + H2O</text>
        <dbReference type="Rhea" id="RHEA:16165"/>
        <dbReference type="ChEBI" id="CHEBI:15377"/>
        <dbReference type="ChEBI" id="CHEBI:15379"/>
        <dbReference type="ChEBI" id="CHEBI:16031"/>
        <dbReference type="ChEBI" id="CHEBI:16526"/>
        <dbReference type="ChEBI" id="CHEBI:57912"/>
        <dbReference type="EC" id="1.13.12.3"/>
    </reaction>
</comment>
<dbReference type="SUPFAM" id="SSF54373">
    <property type="entry name" value="FAD-linked reductases, C-terminal domain"/>
    <property type="match status" value="1"/>
</dbReference>
<dbReference type="PRINTS" id="PR00420">
    <property type="entry name" value="RNGMNOXGNASE"/>
</dbReference>
<evidence type="ECO:0000256" key="6">
    <source>
        <dbReference type="ARBA" id="ARBA00047321"/>
    </source>
</evidence>
<organism evidence="8 9">
    <name type="scientific">Hymenobacter polaris</name>
    <dbReference type="NCBI Taxonomy" id="2682546"/>
    <lineage>
        <taxon>Bacteria</taxon>
        <taxon>Pseudomonadati</taxon>
        <taxon>Bacteroidota</taxon>
        <taxon>Cytophagia</taxon>
        <taxon>Cytophagales</taxon>
        <taxon>Hymenobacteraceae</taxon>
        <taxon>Hymenobacter</taxon>
    </lineage>
</organism>
<accession>A0A7Y0FKF7</accession>
<dbReference type="GO" id="GO:0009851">
    <property type="term" value="P:auxin biosynthetic process"/>
    <property type="evidence" value="ECO:0007669"/>
    <property type="project" value="UniProtKB-KW"/>
</dbReference>
<dbReference type="PANTHER" id="PTHR10742:SF410">
    <property type="entry name" value="LYSINE-SPECIFIC HISTONE DEMETHYLASE 2"/>
    <property type="match status" value="1"/>
</dbReference>
<dbReference type="RefSeq" id="WP_169529004.1">
    <property type="nucleotide sequence ID" value="NZ_JABBGH010000001.1"/>
</dbReference>
<dbReference type="Proteomes" id="UP000559626">
    <property type="component" value="Unassembled WGS sequence"/>
</dbReference>
<dbReference type="GO" id="GO:0050361">
    <property type="term" value="F:tryptophan 2-monooxygenase activity"/>
    <property type="evidence" value="ECO:0007669"/>
    <property type="project" value="UniProtKB-EC"/>
</dbReference>
<comment type="pathway">
    <text evidence="1">Plant hormone metabolism; auxin biosynthesis.</text>
</comment>
<protein>
    <recommendedName>
        <fullName evidence="4">Tryptophan 2-monooxygenase</fullName>
        <ecNumber evidence="3">1.13.12.3</ecNumber>
    </recommendedName>
</protein>
<sequence length="440" mass="46722">MVIDRSTVYSTEVLVLGAGAAGLLAARELARAGRQVCIVEARDRVGGRVHTLTPPGFSRAIEAGAEFMHGAVPLTRVLLGEAGLEWQAADGQTYLVQDGQLQPDADFFAQLPPLLEKLRALPHDMPLADFLTQEFAGPAHAALRTFATQFAEGYDAADATRVSAWALRDEWATGDADDSPRPLGGYGPLLHWLAAQARAAGAVLHLATPIQKIDWQSGEATLLATTGATYRARQILCTVPLGVWQLGPHQPGYLRFVPELAAHRAAAAQLGFGSVIKIVLEFRTAFWHGRLPELEFLLSDAPVPTWWSQLPAATPQLTGWLAGPAAQQLAMASDDEILRRALESLSYVLAVTPKALEAQLCAHYVCNWGCDPYAQGAYSYPTVGASAARAALGASVASTLFFAGEGVYEGPAAGTVEAALVSGQQAARAMLASWPALALR</sequence>
<evidence type="ECO:0000259" key="7">
    <source>
        <dbReference type="Pfam" id="PF01593"/>
    </source>
</evidence>
<comment type="similarity">
    <text evidence="2">Belongs to the tryptophan 2-monooxygenase family.</text>
</comment>
<evidence type="ECO:0000256" key="4">
    <source>
        <dbReference type="ARBA" id="ARBA00017871"/>
    </source>
</evidence>
<evidence type="ECO:0000256" key="3">
    <source>
        <dbReference type="ARBA" id="ARBA00012535"/>
    </source>
</evidence>
<comment type="caution">
    <text evidence="8">The sequence shown here is derived from an EMBL/GenBank/DDBJ whole genome shotgun (WGS) entry which is preliminary data.</text>
</comment>
<evidence type="ECO:0000256" key="1">
    <source>
        <dbReference type="ARBA" id="ARBA00004814"/>
    </source>
</evidence>
<evidence type="ECO:0000313" key="8">
    <source>
        <dbReference type="EMBL" id="NML63658.1"/>
    </source>
</evidence>
<evidence type="ECO:0000256" key="2">
    <source>
        <dbReference type="ARBA" id="ARBA00005833"/>
    </source>
</evidence>
<dbReference type="InterPro" id="IPR036188">
    <property type="entry name" value="FAD/NAD-bd_sf"/>
</dbReference>
<proteinExistence type="inferred from homology"/>
<keyword evidence="9" id="KW-1185">Reference proteome</keyword>
<evidence type="ECO:0000256" key="5">
    <source>
        <dbReference type="ARBA" id="ARBA00023070"/>
    </source>
</evidence>